<evidence type="ECO:0000256" key="3">
    <source>
        <dbReference type="ARBA" id="ARBA00013143"/>
    </source>
</evidence>
<dbReference type="Gene3D" id="3.40.50.720">
    <property type="entry name" value="NAD(P)-binding Rossmann-like Domain"/>
    <property type="match status" value="2"/>
</dbReference>
<dbReference type="RefSeq" id="XP_031393080.1">
    <property type="nucleotide sequence ID" value="XM_031537220.1"/>
</dbReference>
<dbReference type="InterPro" id="IPR015878">
    <property type="entry name" value="Ado_hCys_hydrolase_NAD-bd"/>
</dbReference>
<keyword evidence="8" id="KW-1185">Reference proteome</keyword>
<dbReference type="GeneID" id="116204870"/>
<name>A0A6P8DF23_PUNGR</name>
<dbReference type="Proteomes" id="UP000515151">
    <property type="component" value="Chromosome 4"/>
</dbReference>
<reference evidence="8" key="1">
    <citation type="journal article" date="2020" name="Plant Biotechnol. J.">
        <title>The pomegranate (Punica granatum L.) draft genome dissects genetic divergence between soft- and hard-seeded cultivars.</title>
        <authorList>
            <person name="Luo X."/>
            <person name="Li H."/>
            <person name="Wu Z."/>
            <person name="Yao W."/>
            <person name="Zhao P."/>
            <person name="Cao D."/>
            <person name="Yu H."/>
            <person name="Li K."/>
            <person name="Poudel K."/>
            <person name="Zhao D."/>
            <person name="Zhang F."/>
            <person name="Xia X."/>
            <person name="Chen L."/>
            <person name="Wang Q."/>
            <person name="Jing D."/>
            <person name="Cao S."/>
        </authorList>
    </citation>
    <scope>NUCLEOTIDE SEQUENCE [LARGE SCALE GENOMIC DNA]</scope>
</reference>
<dbReference type="InterPro" id="IPR006140">
    <property type="entry name" value="D-isomer_DH_NAD-bd"/>
</dbReference>
<dbReference type="FunFam" id="3.30.1330.90:FF:000003">
    <property type="entry name" value="D-3-phosphoglycerate dehydrogenase"/>
    <property type="match status" value="1"/>
</dbReference>
<dbReference type="SUPFAM" id="SSF52283">
    <property type="entry name" value="Formate/glycerate dehydrogenase catalytic domain-like"/>
    <property type="match status" value="1"/>
</dbReference>
<evidence type="ECO:0000256" key="1">
    <source>
        <dbReference type="ARBA" id="ARBA00005216"/>
    </source>
</evidence>
<dbReference type="GO" id="GO:0051287">
    <property type="term" value="F:NAD binding"/>
    <property type="evidence" value="ECO:0007669"/>
    <property type="project" value="InterPro"/>
</dbReference>
<dbReference type="InterPro" id="IPR045626">
    <property type="entry name" value="PGDH_ASB_dom"/>
</dbReference>
<evidence type="ECO:0000313" key="10">
    <source>
        <dbReference type="RefSeq" id="XP_031393079.1"/>
    </source>
</evidence>
<evidence type="ECO:0000313" key="8">
    <source>
        <dbReference type="Proteomes" id="UP000515151"/>
    </source>
</evidence>
<dbReference type="Pfam" id="PF02826">
    <property type="entry name" value="2-Hacid_dh_C"/>
    <property type="match status" value="1"/>
</dbReference>
<dbReference type="PANTHER" id="PTHR42938">
    <property type="entry name" value="FORMATE DEHYDROGENASE 1"/>
    <property type="match status" value="1"/>
</dbReference>
<dbReference type="SMART" id="SM00997">
    <property type="entry name" value="AdoHcyase_NAD"/>
    <property type="match status" value="1"/>
</dbReference>
<dbReference type="InterPro" id="IPR045865">
    <property type="entry name" value="ACT-like_dom_sf"/>
</dbReference>
<sequence length="575" mass="62251">MAASSFHKFPVPSLCLESFHCRSPRSISTSLSSSAAMRPIVLVTERIGDAGLALLRESNEVDCCFDLGPHELCSRVCQCDALIIGSGTKLSRKLFECSEGRLRVVGIAGFGIDNVDLTAANEHRCLVVNAPGASKLSVAEHGIALLTAMVRNVWQAIACVKSAGSWERGKFLGVQMAGKTLAVMGFGEVGFEVARRAKGLGMQVIAYDPYASSYRAHSIGIELVGFDKALMTADMISLHMHHNSTTRKMLKDETFKKMKEGVQILNVAHWGLIDEEALLRALDAGIVSRAALDLLVEDLPPLYEKLIQHDRVIVTPNLGAYTIEAQEELGIEIAEAVNKALTGDLPATVVNEPMVPAEVLAELKPFLDLANRLGKFSVQLIAGRGGLKTVKVTYASARESDQLDTKLLRVGIIKGLIEPFSSVIVNWVNGDSIAKQRGLRITEERISLHGSPEYPLEFIQIQVANVESRFASALSKSGEIEVEGQVRDGIPYLTKVGIIEVDCPLEGRILICKTIDQPGLIGGVGSILGEAKVNISFMKAGRTLLIIKLDEDPAEETIKKIGDIAGIQEHIFLKI</sequence>
<reference evidence="9 10" key="2">
    <citation type="submission" date="2025-04" db="UniProtKB">
        <authorList>
            <consortium name="RefSeq"/>
        </authorList>
    </citation>
    <scope>IDENTIFICATION</scope>
    <source>
        <tissue evidence="9 10">Leaf</tissue>
    </source>
</reference>
<proteinExistence type="predicted"/>
<comment type="catalytic activity">
    <reaction evidence="6">
        <text>(2R)-3-phosphoglycerate + NAD(+) = 3-phosphooxypyruvate + NADH + H(+)</text>
        <dbReference type="Rhea" id="RHEA:12641"/>
        <dbReference type="ChEBI" id="CHEBI:15378"/>
        <dbReference type="ChEBI" id="CHEBI:18110"/>
        <dbReference type="ChEBI" id="CHEBI:57540"/>
        <dbReference type="ChEBI" id="CHEBI:57945"/>
        <dbReference type="ChEBI" id="CHEBI:58272"/>
        <dbReference type="EC" id="1.1.1.95"/>
    </reaction>
</comment>
<dbReference type="CDD" id="cd12173">
    <property type="entry name" value="PGDH_4"/>
    <property type="match status" value="1"/>
</dbReference>
<comment type="pathway">
    <text evidence="1">Amino-acid biosynthesis; L-serine biosynthesis; L-serine from 3-phospho-D-glycerate: step 1/3.</text>
</comment>
<protein>
    <recommendedName>
        <fullName evidence="3">phosphoglycerate dehydrogenase</fullName>
        <ecNumber evidence="3">1.1.1.95</ecNumber>
    </recommendedName>
</protein>
<dbReference type="RefSeq" id="XP_031393079.1">
    <property type="nucleotide sequence ID" value="XM_031537219.1"/>
</dbReference>
<feature type="domain" description="S-adenosyl-L-homocysteine hydrolase NAD binding" evidence="7">
    <location>
        <begin position="170"/>
        <end position="323"/>
    </location>
</feature>
<dbReference type="AlphaFoldDB" id="A0A6P8DF23"/>
<dbReference type="InterPro" id="IPR029009">
    <property type="entry name" value="ASB_dom_sf"/>
</dbReference>
<dbReference type="InterPro" id="IPR006139">
    <property type="entry name" value="D-isomer_2_OHA_DH_cat_dom"/>
</dbReference>
<evidence type="ECO:0000256" key="6">
    <source>
        <dbReference type="ARBA" id="ARBA00048731"/>
    </source>
</evidence>
<dbReference type="EC" id="1.1.1.95" evidence="3"/>
<dbReference type="SUPFAM" id="SSF51735">
    <property type="entry name" value="NAD(P)-binding Rossmann-fold domains"/>
    <property type="match status" value="1"/>
</dbReference>
<dbReference type="Pfam" id="PF19304">
    <property type="entry name" value="PGDH_inter"/>
    <property type="match status" value="1"/>
</dbReference>
<gene>
    <name evidence="9 10 11" type="primary">LOC116204870</name>
</gene>
<dbReference type="Gene3D" id="3.30.1330.90">
    <property type="entry name" value="D-3-phosphoglycerate dehydrogenase, domain 3"/>
    <property type="match status" value="1"/>
</dbReference>
<dbReference type="PANTHER" id="PTHR42938:SF22">
    <property type="entry name" value="D-3-PHOSPHOGLYCERATE DEHYDROGENASE"/>
    <property type="match status" value="1"/>
</dbReference>
<evidence type="ECO:0000313" key="11">
    <source>
        <dbReference type="RefSeq" id="XP_031393080.1"/>
    </source>
</evidence>
<dbReference type="Pfam" id="PF00389">
    <property type="entry name" value="2-Hacid_dh"/>
    <property type="match status" value="1"/>
</dbReference>
<dbReference type="SUPFAM" id="SSF143548">
    <property type="entry name" value="Serine metabolism enzymes domain"/>
    <property type="match status" value="1"/>
</dbReference>
<evidence type="ECO:0000256" key="4">
    <source>
        <dbReference type="ARBA" id="ARBA00022553"/>
    </source>
</evidence>
<evidence type="ECO:0000256" key="5">
    <source>
        <dbReference type="ARBA" id="ARBA00022990"/>
    </source>
</evidence>
<comment type="subunit">
    <text evidence="2">Homotetramer.</text>
</comment>
<accession>A0A6P8DF23</accession>
<dbReference type="OrthoDB" id="16820at2759"/>
<dbReference type="RefSeq" id="XP_031393078.1">
    <property type="nucleotide sequence ID" value="XM_031537218.1"/>
</dbReference>
<dbReference type="SUPFAM" id="SSF55021">
    <property type="entry name" value="ACT-like"/>
    <property type="match status" value="1"/>
</dbReference>
<keyword evidence="5" id="KW-0007">Acetylation</keyword>
<evidence type="ECO:0000259" key="7">
    <source>
        <dbReference type="SMART" id="SM00997"/>
    </source>
</evidence>
<keyword evidence="4" id="KW-0597">Phosphoprotein</keyword>
<organism evidence="8 10">
    <name type="scientific">Punica granatum</name>
    <name type="common">Pomegranate</name>
    <dbReference type="NCBI Taxonomy" id="22663"/>
    <lineage>
        <taxon>Eukaryota</taxon>
        <taxon>Viridiplantae</taxon>
        <taxon>Streptophyta</taxon>
        <taxon>Embryophyta</taxon>
        <taxon>Tracheophyta</taxon>
        <taxon>Spermatophyta</taxon>
        <taxon>Magnoliopsida</taxon>
        <taxon>eudicotyledons</taxon>
        <taxon>Gunneridae</taxon>
        <taxon>Pentapetalae</taxon>
        <taxon>rosids</taxon>
        <taxon>malvids</taxon>
        <taxon>Myrtales</taxon>
        <taxon>Lythraceae</taxon>
        <taxon>Punica</taxon>
    </lineage>
</organism>
<dbReference type="Gene3D" id="3.30.70.260">
    <property type="match status" value="1"/>
</dbReference>
<evidence type="ECO:0000256" key="2">
    <source>
        <dbReference type="ARBA" id="ARBA00011881"/>
    </source>
</evidence>
<evidence type="ECO:0000313" key="9">
    <source>
        <dbReference type="RefSeq" id="XP_031393078.1"/>
    </source>
</evidence>
<dbReference type="InterPro" id="IPR036291">
    <property type="entry name" value="NAD(P)-bd_dom_sf"/>
</dbReference>
<dbReference type="GO" id="GO:0004617">
    <property type="term" value="F:phosphoglycerate dehydrogenase activity"/>
    <property type="evidence" value="ECO:0007669"/>
    <property type="project" value="UniProtKB-EC"/>
</dbReference>